<sequence>MADAKRELQSLGDVFGSPVEPADAEVQARVRRVVAAHAHGVEDCRLLLEALGLLPGPTPIGH</sequence>
<evidence type="ECO:0000313" key="2">
    <source>
        <dbReference type="Proteomes" id="UP001501752"/>
    </source>
</evidence>
<proteinExistence type="predicted"/>
<keyword evidence="2" id="KW-1185">Reference proteome</keyword>
<dbReference type="EMBL" id="BAABIS010000001">
    <property type="protein sequence ID" value="GAA4883725.1"/>
    <property type="molecule type" value="Genomic_DNA"/>
</dbReference>
<dbReference type="Proteomes" id="UP001501752">
    <property type="component" value="Unassembled WGS sequence"/>
</dbReference>
<accession>A0ABP9ENV4</accession>
<comment type="caution">
    <text evidence="1">The sequence shown here is derived from an EMBL/GenBank/DDBJ whole genome shotgun (WGS) entry which is preliminary data.</text>
</comment>
<reference evidence="2" key="1">
    <citation type="journal article" date="2019" name="Int. J. Syst. Evol. Microbiol.">
        <title>The Global Catalogue of Microorganisms (GCM) 10K type strain sequencing project: providing services to taxonomists for standard genome sequencing and annotation.</title>
        <authorList>
            <consortium name="The Broad Institute Genomics Platform"/>
            <consortium name="The Broad Institute Genome Sequencing Center for Infectious Disease"/>
            <person name="Wu L."/>
            <person name="Ma J."/>
        </authorList>
    </citation>
    <scope>NUCLEOTIDE SEQUENCE [LARGE SCALE GENOMIC DNA]</scope>
    <source>
        <strain evidence="2">JCM 13006</strain>
    </source>
</reference>
<name>A0ABP9ENV4_9ACTN</name>
<gene>
    <name evidence="1" type="ORF">GCM10023235_75490</name>
</gene>
<protein>
    <submittedName>
        <fullName evidence="1">Uncharacterized protein</fullName>
    </submittedName>
</protein>
<dbReference type="RefSeq" id="WP_345701433.1">
    <property type="nucleotide sequence ID" value="NZ_BAABIS010000001.1"/>
</dbReference>
<evidence type="ECO:0000313" key="1">
    <source>
        <dbReference type="EMBL" id="GAA4883725.1"/>
    </source>
</evidence>
<organism evidence="1 2">
    <name type="scientific">Kitasatospora terrestris</name>
    <dbReference type="NCBI Taxonomy" id="258051"/>
    <lineage>
        <taxon>Bacteria</taxon>
        <taxon>Bacillati</taxon>
        <taxon>Actinomycetota</taxon>
        <taxon>Actinomycetes</taxon>
        <taxon>Kitasatosporales</taxon>
        <taxon>Streptomycetaceae</taxon>
        <taxon>Kitasatospora</taxon>
    </lineage>
</organism>